<feature type="region of interest" description="Disordered" evidence="2">
    <location>
        <begin position="1"/>
        <end position="21"/>
    </location>
</feature>
<organism evidence="4 5">
    <name type="scientific">Amphibalanus amphitrite</name>
    <name type="common">Striped barnacle</name>
    <name type="synonym">Balanus amphitrite</name>
    <dbReference type="NCBI Taxonomy" id="1232801"/>
    <lineage>
        <taxon>Eukaryota</taxon>
        <taxon>Metazoa</taxon>
        <taxon>Ecdysozoa</taxon>
        <taxon>Arthropoda</taxon>
        <taxon>Crustacea</taxon>
        <taxon>Multicrustacea</taxon>
        <taxon>Cirripedia</taxon>
        <taxon>Thoracica</taxon>
        <taxon>Thoracicalcarea</taxon>
        <taxon>Balanomorpha</taxon>
        <taxon>Balanoidea</taxon>
        <taxon>Balanidae</taxon>
        <taxon>Amphibalaninae</taxon>
        <taxon>Amphibalanus</taxon>
    </lineage>
</organism>
<dbReference type="GO" id="GO:0032007">
    <property type="term" value="P:negative regulation of TOR signaling"/>
    <property type="evidence" value="ECO:0007669"/>
    <property type="project" value="TreeGrafter"/>
</dbReference>
<feature type="compositionally biased region" description="Polar residues" evidence="2">
    <location>
        <begin position="576"/>
        <end position="585"/>
    </location>
</feature>
<keyword evidence="3" id="KW-1133">Transmembrane helix</keyword>
<feature type="compositionally biased region" description="Low complexity" evidence="2">
    <location>
        <begin position="913"/>
        <end position="927"/>
    </location>
</feature>
<feature type="compositionally biased region" description="Low complexity" evidence="2">
    <location>
        <begin position="398"/>
        <end position="417"/>
    </location>
</feature>
<reference evidence="4 5" key="1">
    <citation type="submission" date="2019-07" db="EMBL/GenBank/DDBJ databases">
        <title>Draft genome assembly of a fouling barnacle, Amphibalanus amphitrite (Darwin, 1854): The first reference genome for Thecostraca.</title>
        <authorList>
            <person name="Kim W."/>
        </authorList>
    </citation>
    <scope>NUCLEOTIDE SEQUENCE [LARGE SCALE GENOMIC DNA]</scope>
    <source>
        <strain evidence="4">SNU_AA5</strain>
        <tissue evidence="4">Soma without cirri and trophi</tissue>
    </source>
</reference>
<protein>
    <submittedName>
        <fullName evidence="4">Hamartin</fullName>
    </submittedName>
</protein>
<dbReference type="SUPFAM" id="SSF48371">
    <property type="entry name" value="ARM repeat"/>
    <property type="match status" value="1"/>
</dbReference>
<feature type="compositionally biased region" description="Low complexity" evidence="2">
    <location>
        <begin position="519"/>
        <end position="542"/>
    </location>
</feature>
<feature type="coiled-coil region" evidence="1">
    <location>
        <begin position="771"/>
        <end position="900"/>
    </location>
</feature>
<feature type="region of interest" description="Disordered" evidence="2">
    <location>
        <begin position="913"/>
        <end position="953"/>
    </location>
</feature>
<evidence type="ECO:0000313" key="5">
    <source>
        <dbReference type="Proteomes" id="UP000440578"/>
    </source>
</evidence>
<dbReference type="GO" id="GO:0033596">
    <property type="term" value="C:TSC1-TSC2 complex"/>
    <property type="evidence" value="ECO:0007669"/>
    <property type="project" value="TreeGrafter"/>
</dbReference>
<feature type="compositionally biased region" description="Low complexity" evidence="2">
    <location>
        <begin position="349"/>
        <end position="359"/>
    </location>
</feature>
<keyword evidence="3" id="KW-0472">Membrane</keyword>
<sequence>MSVGGGGGVRPPSPAEPLDDPGLMFRRLEQADTDEAGHIKELFRENLRGPTGEAWLLNGLIDYYVSTGSARCLEILLTCGDGNSRALIERLHQLLKSPEQRGAGLRLLGYYVRKHPVWLRKIVTQPSPSIVKDLFRIIKSECEVQCIISAALILVILMPMFPVALVDFIQDLFQVLSRLTQMVSSPSTHLSQTHQLHLHVATYSYFVRVYAMYPCNLLSYLRQHYGQRDSLPVFNRTIRPLLQHVRMHPLLVTGSNSTETSPHRWQRKETHDIVAECSHFSLDILEASAMDNLSGPLWSLSAHDEADALGPTDVGLGDQEVLGIHDILCSPATFAARSAAGEAEGGTGCETAVEATPESTPAPTPTVTPQRDLENPPLLRPTSASVQASHALAALVGPKQTTPTTTDSTPTSPQKKPAAPFRFIESDHSQQQQQQHPFSGRLGQVLTERADSGGGAAGGGGQQERAALVEEAAAPAPLPSVSGLRDRRTSGKLSPIKLKLAPVVSPVQFAEGPPPVTRPVPRTSGTSGSSSASGGAPWRGPGTPSRPATGDWSDGAADHSAEDREVSDLTRLQPPTAATSGNLTPFASTTAQLTQAHPLRLPVTAAAAIPCRSATGDREEEDSPPPVLAASLPQSRLDFDLVRHMTRYYSQHVLPSRQHRRTSSCPDVAALTEPAPAPAVTPARQPPTRRSDTGCQTEDTHHPSAYEHLLTVALPPPPAVPHQQVTLSPHQLLREHVSQTMPNARLMHELLLYERYKREVHAHRNRRLFDRTRATRRLEEENRELKRQVEVMSVDVAECNRQLQLVKRQAVRAGEEHRAAALRLEHRAAEECRLREQLEARLEEQRRASDQLAAQLRQQDEQLQQARCQLLDTERQLAYSQEKALRKSELEARVLELERRLLMVGQLRQPVSGVAPSAADPAAGGDPWAQLEPPPPPPDEEGRRRAEAVASGLEQQLRDRELTISELRRLMEAMRVRHHEQIQAMDERYQAVKQHLQMAETRLLRVSEPGGQRSNGAELPAPTGKAARADPGTWDLRDAI</sequence>
<evidence type="ECO:0000256" key="1">
    <source>
        <dbReference type="SAM" id="Coils"/>
    </source>
</evidence>
<comment type="caution">
    <text evidence="4">The sequence shown here is derived from an EMBL/GenBank/DDBJ whole genome shotgun (WGS) entry which is preliminary data.</text>
</comment>
<dbReference type="GO" id="GO:0008285">
    <property type="term" value="P:negative regulation of cell population proliferation"/>
    <property type="evidence" value="ECO:0007669"/>
    <property type="project" value="TreeGrafter"/>
</dbReference>
<gene>
    <name evidence="4" type="primary">TSC1_0</name>
    <name evidence="4" type="ORF">FJT64_024257</name>
</gene>
<dbReference type="AlphaFoldDB" id="A0A6A4W7V5"/>
<keyword evidence="5" id="KW-1185">Reference proteome</keyword>
<evidence type="ECO:0000313" key="4">
    <source>
        <dbReference type="EMBL" id="KAF0303837.1"/>
    </source>
</evidence>
<dbReference type="PANTHER" id="PTHR15154">
    <property type="entry name" value="HAMARTIN"/>
    <property type="match status" value="1"/>
</dbReference>
<proteinExistence type="predicted"/>
<dbReference type="EMBL" id="VIIS01000912">
    <property type="protein sequence ID" value="KAF0303837.1"/>
    <property type="molecule type" value="Genomic_DNA"/>
</dbReference>
<feature type="region of interest" description="Disordered" evidence="2">
    <location>
        <begin position="654"/>
        <end position="699"/>
    </location>
</feature>
<feature type="compositionally biased region" description="Basic and acidic residues" evidence="2">
    <location>
        <begin position="556"/>
        <end position="568"/>
    </location>
</feature>
<feature type="region of interest" description="Disordered" evidence="2">
    <location>
        <begin position="1006"/>
        <end position="1040"/>
    </location>
</feature>
<dbReference type="Proteomes" id="UP000440578">
    <property type="component" value="Unassembled WGS sequence"/>
</dbReference>
<name>A0A6A4W7V5_AMPAM</name>
<dbReference type="InterPro" id="IPR016024">
    <property type="entry name" value="ARM-type_fold"/>
</dbReference>
<dbReference type="InterPro" id="IPR007483">
    <property type="entry name" value="Hamartin"/>
</dbReference>
<evidence type="ECO:0000256" key="2">
    <source>
        <dbReference type="SAM" id="MobiDB-lite"/>
    </source>
</evidence>
<evidence type="ECO:0000256" key="3">
    <source>
        <dbReference type="SAM" id="Phobius"/>
    </source>
</evidence>
<feature type="compositionally biased region" description="Low complexity" evidence="2">
    <location>
        <begin position="669"/>
        <end position="688"/>
    </location>
</feature>
<dbReference type="Pfam" id="PF04388">
    <property type="entry name" value="Hamartin"/>
    <property type="match status" value="1"/>
</dbReference>
<dbReference type="GO" id="GO:0051726">
    <property type="term" value="P:regulation of cell cycle"/>
    <property type="evidence" value="ECO:0007669"/>
    <property type="project" value="TreeGrafter"/>
</dbReference>
<keyword evidence="1" id="KW-0175">Coiled coil</keyword>
<feature type="region of interest" description="Disordered" evidence="2">
    <location>
        <begin position="507"/>
        <end position="585"/>
    </location>
</feature>
<dbReference type="OrthoDB" id="6022054at2759"/>
<dbReference type="PANTHER" id="PTHR15154:SF2">
    <property type="entry name" value="HAMARTIN"/>
    <property type="match status" value="1"/>
</dbReference>
<accession>A0A6A4W7V5</accession>
<feature type="transmembrane region" description="Helical" evidence="3">
    <location>
        <begin position="146"/>
        <end position="169"/>
    </location>
</feature>
<keyword evidence="3" id="KW-0812">Transmembrane</keyword>
<feature type="region of interest" description="Disordered" evidence="2">
    <location>
        <begin position="345"/>
        <end position="418"/>
    </location>
</feature>